<evidence type="ECO:0000256" key="8">
    <source>
        <dbReference type="ARBA" id="ARBA00023136"/>
    </source>
</evidence>
<dbReference type="Proteomes" id="UP000170217">
    <property type="component" value="Segment"/>
</dbReference>
<keyword evidence="8 10" id="KW-0472">Membrane</keyword>
<evidence type="ECO:0000256" key="3">
    <source>
        <dbReference type="ARBA" id="ARBA00022553"/>
    </source>
</evidence>
<evidence type="ECO:0000256" key="2">
    <source>
        <dbReference type="ARBA" id="ARBA00022518"/>
    </source>
</evidence>
<dbReference type="GO" id="GO:0016020">
    <property type="term" value="C:membrane"/>
    <property type="evidence" value="ECO:0007669"/>
    <property type="project" value="InterPro"/>
</dbReference>
<keyword evidence="7 10" id="KW-1133">Transmembrane helix</keyword>
<keyword evidence="6" id="KW-1043">Host membrane</keyword>
<evidence type="ECO:0000256" key="5">
    <source>
        <dbReference type="ARBA" id="ARBA00022729"/>
    </source>
</evidence>
<keyword evidence="9" id="KW-0325">Glycoprotein</keyword>
<reference evidence="11 12" key="1">
    <citation type="journal article" date="2015" name="J. Gen. Virol.">
        <title>Phylogenomic evidence for recombination of adenoviruses in wild gorillas.</title>
        <authorList>
            <person name="Hoppe E."/>
            <person name="Pauly M."/>
            <person name="Robbins M."/>
            <person name="Gray M."/>
            <person name="Kujirakwinja D."/>
            <person name="Nishuli R."/>
            <person name="Boji Mungu-Akonkwa D.D."/>
            <person name="Leendertz F.H."/>
            <person name="Ehlers B."/>
        </authorList>
    </citation>
    <scope>NUCLEOTIDE SEQUENCE [LARGE SCALE GENOMIC DNA]</scope>
    <source>
        <strain evidence="11">DRC Kahuzi Gorilla beringei graueri 6759</strain>
    </source>
</reference>
<proteinExistence type="predicted"/>
<dbReference type="EMBL" id="KT069550">
    <property type="protein sequence ID" value="AKQ98390.1"/>
    <property type="molecule type" value="Genomic_DNA"/>
</dbReference>
<organism evidence="11 12">
    <name type="scientific">Human mastadenovirus B</name>
    <dbReference type="NCBI Taxonomy" id="108098"/>
    <lineage>
        <taxon>Viruses</taxon>
        <taxon>Varidnaviria</taxon>
        <taxon>Bamfordvirae</taxon>
        <taxon>Preplasmiviricota</taxon>
        <taxon>Polisuviricotina</taxon>
        <taxon>Pharingeaviricetes</taxon>
        <taxon>Rowavirales</taxon>
        <taxon>Adenoviridae</taxon>
        <taxon>Mastadenovirus</taxon>
        <taxon>Mastadenovirus blackbeardi</taxon>
    </lineage>
</organism>
<keyword evidence="2" id="KW-0244">Early protein</keyword>
<sequence length="143" mass="16476">MILRRYSDFFKTIQALLPLLLLLLLPCVTIATTPTLNPNLKKCKFQEPWKFLSCYNETIDFPPYWITIIGILNVVCCTIFAFLVYPMFDFGWNVPHALTYSQEPEEHIPLQNIQPLALVEYENEPQSSLLPAISYFNLTGGDD</sequence>
<keyword evidence="4 10" id="KW-0812">Transmembrane</keyword>
<accession>A0A0K0PX01</accession>
<evidence type="ECO:0000256" key="9">
    <source>
        <dbReference type="ARBA" id="ARBA00023180"/>
    </source>
</evidence>
<evidence type="ECO:0000313" key="12">
    <source>
        <dbReference type="Proteomes" id="UP000170217"/>
    </source>
</evidence>
<dbReference type="GO" id="GO:0009966">
    <property type="term" value="P:regulation of signal transduction"/>
    <property type="evidence" value="ECO:0007669"/>
    <property type="project" value="InterPro"/>
</dbReference>
<evidence type="ECO:0000256" key="4">
    <source>
        <dbReference type="ARBA" id="ARBA00022692"/>
    </source>
</evidence>
<evidence type="ECO:0000313" key="11">
    <source>
        <dbReference type="EMBL" id="AKQ98390.1"/>
    </source>
</evidence>
<name>A0A0K0PX01_9ADEN</name>
<keyword evidence="5" id="KW-0732">Signal</keyword>
<evidence type="ECO:0000256" key="10">
    <source>
        <dbReference type="SAM" id="Phobius"/>
    </source>
</evidence>
<evidence type="ECO:0000256" key="1">
    <source>
        <dbReference type="ARBA" id="ARBA00004379"/>
    </source>
</evidence>
<evidence type="ECO:0000256" key="7">
    <source>
        <dbReference type="ARBA" id="ARBA00022989"/>
    </source>
</evidence>
<dbReference type="GO" id="GO:0033644">
    <property type="term" value="C:host cell membrane"/>
    <property type="evidence" value="ECO:0007669"/>
    <property type="project" value="UniProtKB-SubCell"/>
</dbReference>
<dbReference type="InterPro" id="IPR008131">
    <property type="entry name" value="Adeno_E3_14_5"/>
</dbReference>
<keyword evidence="3" id="KW-0597">Phosphoprotein</keyword>
<protein>
    <submittedName>
        <fullName evidence="11">16.5 kDa protein</fullName>
    </submittedName>
</protein>
<evidence type="ECO:0000256" key="6">
    <source>
        <dbReference type="ARBA" id="ARBA00022870"/>
    </source>
</evidence>
<feature type="transmembrane region" description="Helical" evidence="10">
    <location>
        <begin position="64"/>
        <end position="85"/>
    </location>
</feature>
<dbReference type="Pfam" id="PF04834">
    <property type="entry name" value="Adeno_E3_14_5"/>
    <property type="match status" value="1"/>
</dbReference>
<comment type="subcellular location">
    <subcellularLocation>
        <location evidence="1">Host membrane</location>
        <topology evidence="1">Single-pass membrane protein</topology>
    </subcellularLocation>
</comment>